<evidence type="ECO:0000313" key="2">
    <source>
        <dbReference type="EMBL" id="SBW00482.1"/>
    </source>
</evidence>
<dbReference type="AlphaFoldDB" id="A0A212JM52"/>
<keyword evidence="1" id="KW-0732">Signal</keyword>
<sequence length="152" mass="17167">MKKYIVFALICSIAFAAFTGCNSKSKTDNTADEKTVKTEVKGEAPKKKYIKLAEKANASMPMVLPGNIRMDRAEAVSATEYKYYYTFTQEPTVSVDEFVRSAKPAITMGMRENKGEDLDMFRKDKMTVIFAYYKLDGTLFAEIKVSPNEYAE</sequence>
<gene>
    <name evidence="2" type="ORF">KL86DYS2_11861</name>
</gene>
<name>A0A212JM52_9BACT</name>
<proteinExistence type="predicted"/>
<accession>A0A212JM52</accession>
<evidence type="ECO:0008006" key="3">
    <source>
        <dbReference type="Google" id="ProtNLM"/>
    </source>
</evidence>
<feature type="signal peptide" evidence="1">
    <location>
        <begin position="1"/>
        <end position="19"/>
    </location>
</feature>
<organism evidence="2">
    <name type="scientific">uncultured Dysgonomonas sp</name>
    <dbReference type="NCBI Taxonomy" id="206096"/>
    <lineage>
        <taxon>Bacteria</taxon>
        <taxon>Pseudomonadati</taxon>
        <taxon>Bacteroidota</taxon>
        <taxon>Bacteroidia</taxon>
        <taxon>Bacteroidales</taxon>
        <taxon>Dysgonomonadaceae</taxon>
        <taxon>Dysgonomonas</taxon>
        <taxon>environmental samples</taxon>
    </lineage>
</organism>
<dbReference type="EMBL" id="FLUL01000001">
    <property type="protein sequence ID" value="SBW00482.1"/>
    <property type="molecule type" value="Genomic_DNA"/>
</dbReference>
<dbReference type="PROSITE" id="PS51257">
    <property type="entry name" value="PROKAR_LIPOPROTEIN"/>
    <property type="match status" value="1"/>
</dbReference>
<protein>
    <recommendedName>
        <fullName evidence="3">Lipoprotein</fullName>
    </recommendedName>
</protein>
<reference evidence="2" key="1">
    <citation type="submission" date="2016-04" db="EMBL/GenBank/DDBJ databases">
        <authorList>
            <person name="Evans L.H."/>
            <person name="Alamgir A."/>
            <person name="Owens N."/>
            <person name="Weber N.D."/>
            <person name="Virtaneva K."/>
            <person name="Barbian K."/>
            <person name="Babar A."/>
            <person name="Rosenke K."/>
        </authorList>
    </citation>
    <scope>NUCLEOTIDE SEQUENCE</scope>
    <source>
        <strain evidence="2">86-2</strain>
    </source>
</reference>
<dbReference type="RefSeq" id="WP_296949345.1">
    <property type="nucleotide sequence ID" value="NZ_LT599021.1"/>
</dbReference>
<feature type="chain" id="PRO_5013120910" description="Lipoprotein" evidence="1">
    <location>
        <begin position="20"/>
        <end position="152"/>
    </location>
</feature>
<evidence type="ECO:0000256" key="1">
    <source>
        <dbReference type="SAM" id="SignalP"/>
    </source>
</evidence>